<evidence type="ECO:0000313" key="1">
    <source>
        <dbReference type="EMBL" id="GMH50524.1"/>
    </source>
</evidence>
<reference evidence="1" key="1">
    <citation type="submission" date="2022-07" db="EMBL/GenBank/DDBJ databases">
        <title>Genome analysis of Parmales, a sister group of diatoms, reveals the evolutionary specialization of diatoms from phago-mixotrophs to photoautotrophs.</title>
        <authorList>
            <person name="Ban H."/>
            <person name="Sato S."/>
            <person name="Yoshikawa S."/>
            <person name="Kazumasa Y."/>
            <person name="Nakamura Y."/>
            <person name="Ichinomiya M."/>
            <person name="Saitoh K."/>
            <person name="Sato N."/>
            <person name="Blanc-Mathieu R."/>
            <person name="Endo H."/>
            <person name="Kuwata A."/>
            <person name="Ogata H."/>
        </authorList>
    </citation>
    <scope>NUCLEOTIDE SEQUENCE</scope>
</reference>
<keyword evidence="2" id="KW-1185">Reference proteome</keyword>
<organism evidence="1 2">
    <name type="scientific">Triparma retinervis</name>
    <dbReference type="NCBI Taxonomy" id="2557542"/>
    <lineage>
        <taxon>Eukaryota</taxon>
        <taxon>Sar</taxon>
        <taxon>Stramenopiles</taxon>
        <taxon>Ochrophyta</taxon>
        <taxon>Bolidophyceae</taxon>
        <taxon>Parmales</taxon>
        <taxon>Triparmaceae</taxon>
        <taxon>Triparma</taxon>
    </lineage>
</organism>
<sequence>MFKKGNFSIGPADVPSARYKYLHEVVMDARRSVSNKVRVMCGEEKEDKQNRDVHCDSLVVLESYFKKFLGQPGEDYPALMDDWRTA</sequence>
<comment type="caution">
    <text evidence="1">The sequence shown here is derived from an EMBL/GenBank/DDBJ whole genome shotgun (WGS) entry which is preliminary data.</text>
</comment>
<gene>
    <name evidence="1" type="ORF">TrRE_jg12222</name>
</gene>
<accession>A0A9W7DNS9</accession>
<dbReference type="Proteomes" id="UP001165082">
    <property type="component" value="Unassembled WGS sequence"/>
</dbReference>
<dbReference type="AlphaFoldDB" id="A0A9W7DNS9"/>
<feature type="non-terminal residue" evidence="1">
    <location>
        <position position="86"/>
    </location>
</feature>
<protein>
    <submittedName>
        <fullName evidence="1">Uncharacterized protein</fullName>
    </submittedName>
</protein>
<proteinExistence type="predicted"/>
<name>A0A9W7DNS9_9STRA</name>
<evidence type="ECO:0000313" key="2">
    <source>
        <dbReference type="Proteomes" id="UP001165082"/>
    </source>
</evidence>
<dbReference type="EMBL" id="BRXZ01000674">
    <property type="protein sequence ID" value="GMH50524.1"/>
    <property type="molecule type" value="Genomic_DNA"/>
</dbReference>